<gene>
    <name evidence="11" type="primary">CAH7</name>
</gene>
<evidence type="ECO:0000256" key="1">
    <source>
        <dbReference type="ARBA" id="ARBA00001947"/>
    </source>
</evidence>
<sequence length="305" mass="34204">MHFVTISILVCCSLGLSWASEWGYPDLDNNKDAPFPDWGGLCDSGKRQSPINLAAKWSLRGKFDALKFQNYRYVQKNLEMVNNGHSIQIDDFDDVLVMEGGGLAHEYELEQIHLHWWSEHTINSVRYPLEVHIVHRNKLYPNMTIATNFKDGIVVLGVLFHVSNTPNDAIASIIKNLEDVKEYSRINKPVTVSSSLAVDDLMPQSTGNYYTYAGSLTTPSCAEAVIWIVFTETLPVTLEQVEQFKEIEYSNGKELHNNFRNLQSMNNRAVVLVELDDNRSGAAAGRTASLGLILILGLAAQKFVL</sequence>
<evidence type="ECO:0000313" key="11">
    <source>
        <dbReference type="RefSeq" id="XP_001357983.3"/>
    </source>
</evidence>
<comment type="similarity">
    <text evidence="2 8">Belongs to the alpha-carbonic anhydrase family.</text>
</comment>
<evidence type="ECO:0000256" key="2">
    <source>
        <dbReference type="ARBA" id="ARBA00010718"/>
    </source>
</evidence>
<comment type="function">
    <text evidence="8">Reversible hydration of carbon dioxide.</text>
</comment>
<keyword evidence="8" id="KW-0732">Signal</keyword>
<dbReference type="AlphaFoldDB" id="A0A6I8UMS9"/>
<dbReference type="InterPro" id="IPR018338">
    <property type="entry name" value="Carbonic_anhydrase_a-class_CS"/>
</dbReference>
<keyword evidence="6 8" id="KW-0456">Lyase</keyword>
<dbReference type="GO" id="GO:0004089">
    <property type="term" value="F:carbonate dehydratase activity"/>
    <property type="evidence" value="ECO:0007669"/>
    <property type="project" value="UniProtKB-UniRule"/>
</dbReference>
<evidence type="ECO:0000256" key="6">
    <source>
        <dbReference type="ARBA" id="ARBA00023239"/>
    </source>
</evidence>
<keyword evidence="5 8" id="KW-0862">Zinc</keyword>
<dbReference type="FunCoup" id="A0A6I8UMS9">
    <property type="interactions" value="81"/>
</dbReference>
<evidence type="ECO:0000313" key="10">
    <source>
        <dbReference type="Proteomes" id="UP000001819"/>
    </source>
</evidence>
<dbReference type="PANTHER" id="PTHR18952">
    <property type="entry name" value="CARBONIC ANHYDRASE"/>
    <property type="match status" value="1"/>
</dbReference>
<evidence type="ECO:0000256" key="3">
    <source>
        <dbReference type="ARBA" id="ARBA00012925"/>
    </source>
</evidence>
<dbReference type="RefSeq" id="XP_001357983.3">
    <property type="nucleotide sequence ID" value="XM_001357946.4"/>
</dbReference>
<dbReference type="PANTHER" id="PTHR18952:SF141">
    <property type="entry name" value="CARBONIC ANHYDRASE"/>
    <property type="match status" value="1"/>
</dbReference>
<organism evidence="10 11">
    <name type="scientific">Drosophila pseudoobscura pseudoobscura</name>
    <name type="common">Fruit fly</name>
    <dbReference type="NCBI Taxonomy" id="46245"/>
    <lineage>
        <taxon>Eukaryota</taxon>
        <taxon>Metazoa</taxon>
        <taxon>Ecdysozoa</taxon>
        <taxon>Arthropoda</taxon>
        <taxon>Hexapoda</taxon>
        <taxon>Insecta</taxon>
        <taxon>Pterygota</taxon>
        <taxon>Neoptera</taxon>
        <taxon>Endopterygota</taxon>
        <taxon>Diptera</taxon>
        <taxon>Brachycera</taxon>
        <taxon>Muscomorpha</taxon>
        <taxon>Ephydroidea</taxon>
        <taxon>Drosophilidae</taxon>
        <taxon>Drosophila</taxon>
        <taxon>Sophophora</taxon>
    </lineage>
</organism>
<dbReference type="EC" id="4.2.1.1" evidence="3 8"/>
<comment type="catalytic activity">
    <reaction evidence="7 8">
        <text>hydrogencarbonate + H(+) = CO2 + H2O</text>
        <dbReference type="Rhea" id="RHEA:10748"/>
        <dbReference type="ChEBI" id="CHEBI:15377"/>
        <dbReference type="ChEBI" id="CHEBI:15378"/>
        <dbReference type="ChEBI" id="CHEBI:16526"/>
        <dbReference type="ChEBI" id="CHEBI:17544"/>
        <dbReference type="EC" id="4.2.1.1"/>
    </reaction>
</comment>
<name>A0A6I8UMS9_DROPS</name>
<keyword evidence="4 8" id="KW-0479">Metal-binding</keyword>
<reference evidence="10" key="1">
    <citation type="submission" date="2024-06" db="UniProtKB">
        <authorList>
            <consortium name="RefSeq"/>
        </authorList>
    </citation>
    <scope>NUCLEOTIDE SEQUENCE [LARGE SCALE GENOMIC DNA]</scope>
    <source>
        <strain evidence="10">MV2-25</strain>
    </source>
</reference>
<dbReference type="InterPro" id="IPR001148">
    <property type="entry name" value="CA_dom"/>
</dbReference>
<dbReference type="Proteomes" id="UP000001819">
    <property type="component" value="Chromosome 2"/>
</dbReference>
<evidence type="ECO:0000256" key="8">
    <source>
        <dbReference type="RuleBase" id="RU367011"/>
    </source>
</evidence>
<feature type="signal peptide" evidence="8">
    <location>
        <begin position="1"/>
        <end position="19"/>
    </location>
</feature>
<evidence type="ECO:0000256" key="5">
    <source>
        <dbReference type="ARBA" id="ARBA00022833"/>
    </source>
</evidence>
<accession>A0A6I8UMS9</accession>
<dbReference type="Pfam" id="PF00194">
    <property type="entry name" value="Carb_anhydrase"/>
    <property type="match status" value="1"/>
</dbReference>
<dbReference type="SUPFAM" id="SSF51069">
    <property type="entry name" value="Carbonic anhydrase"/>
    <property type="match status" value="1"/>
</dbReference>
<comment type="cofactor">
    <cofactor evidence="1 8">
        <name>Zn(2+)</name>
        <dbReference type="ChEBI" id="CHEBI:29105"/>
    </cofactor>
</comment>
<dbReference type="KEGG" id="dpo:4800768"/>
<dbReference type="PROSITE" id="PS51144">
    <property type="entry name" value="ALPHA_CA_2"/>
    <property type="match status" value="1"/>
</dbReference>
<dbReference type="Gene3D" id="3.10.200.10">
    <property type="entry name" value="Alpha carbonic anhydrase"/>
    <property type="match status" value="1"/>
</dbReference>
<reference evidence="11" key="2">
    <citation type="submission" date="2025-08" db="UniProtKB">
        <authorList>
            <consortium name="RefSeq"/>
        </authorList>
    </citation>
    <scope>IDENTIFICATION</scope>
    <source>
        <strain evidence="11">MV-25-SWS-2005</strain>
        <tissue evidence="11">Whole body</tissue>
    </source>
</reference>
<dbReference type="CDD" id="cd00326">
    <property type="entry name" value="alpha_CA"/>
    <property type="match status" value="1"/>
</dbReference>
<dbReference type="GO" id="GO:0008270">
    <property type="term" value="F:zinc ion binding"/>
    <property type="evidence" value="ECO:0007669"/>
    <property type="project" value="UniProtKB-UniRule"/>
</dbReference>
<feature type="chain" id="PRO_5026377023" description="Carbonic anhydrase" evidence="8">
    <location>
        <begin position="20"/>
        <end position="305"/>
    </location>
</feature>
<keyword evidence="10" id="KW-1185">Reference proteome</keyword>
<evidence type="ECO:0000256" key="4">
    <source>
        <dbReference type="ARBA" id="ARBA00022723"/>
    </source>
</evidence>
<protein>
    <recommendedName>
        <fullName evidence="3 8">Carbonic anhydrase</fullName>
        <ecNumber evidence="3 8">4.2.1.1</ecNumber>
    </recommendedName>
</protein>
<proteinExistence type="inferred from homology"/>
<dbReference type="InterPro" id="IPR023561">
    <property type="entry name" value="Carbonic_anhydrase_a-class"/>
</dbReference>
<evidence type="ECO:0000256" key="7">
    <source>
        <dbReference type="ARBA" id="ARBA00048348"/>
    </source>
</evidence>
<feature type="domain" description="Alpha-carbonic anhydrase" evidence="9">
    <location>
        <begin position="20"/>
        <end position="274"/>
    </location>
</feature>
<dbReference type="GO" id="GO:0005737">
    <property type="term" value="C:cytoplasm"/>
    <property type="evidence" value="ECO:0007669"/>
    <property type="project" value="TreeGrafter"/>
</dbReference>
<evidence type="ECO:0000259" key="9">
    <source>
        <dbReference type="PROSITE" id="PS51144"/>
    </source>
</evidence>
<dbReference type="PROSITE" id="PS00162">
    <property type="entry name" value="ALPHA_CA_1"/>
    <property type="match status" value="1"/>
</dbReference>
<dbReference type="SMART" id="SM01057">
    <property type="entry name" value="Carb_anhydrase"/>
    <property type="match status" value="1"/>
</dbReference>
<dbReference type="InterPro" id="IPR036398">
    <property type="entry name" value="CA_dom_sf"/>
</dbReference>
<dbReference type="InParanoid" id="A0A6I8UMS9"/>